<reference evidence="2" key="2">
    <citation type="submission" date="2025-09" db="UniProtKB">
        <authorList>
            <consortium name="Ensembl"/>
        </authorList>
    </citation>
    <scope>IDENTIFICATION</scope>
</reference>
<keyword evidence="3" id="KW-1185">Reference proteome</keyword>
<name>A0A3Q3VQ54_MOLML</name>
<evidence type="ECO:0000259" key="1">
    <source>
        <dbReference type="PROSITE" id="PS50024"/>
    </source>
</evidence>
<dbReference type="SUPFAM" id="SSF82671">
    <property type="entry name" value="SEA domain"/>
    <property type="match status" value="1"/>
</dbReference>
<dbReference type="InterPro" id="IPR033223">
    <property type="entry name" value="TTMP"/>
</dbReference>
<evidence type="ECO:0000313" key="3">
    <source>
        <dbReference type="Proteomes" id="UP000261620"/>
    </source>
</evidence>
<dbReference type="AlphaFoldDB" id="A0A3Q3VQ54"/>
<dbReference type="InterPro" id="IPR000082">
    <property type="entry name" value="SEA_dom"/>
</dbReference>
<dbReference type="Pfam" id="PF01390">
    <property type="entry name" value="SEA"/>
    <property type="match status" value="1"/>
</dbReference>
<evidence type="ECO:0000313" key="2">
    <source>
        <dbReference type="Ensembl" id="ENSMMOP00000000352.1"/>
    </source>
</evidence>
<protein>
    <recommendedName>
        <fullName evidence="1">SEA domain-containing protein</fullName>
    </recommendedName>
</protein>
<sequence>MPKQVFTEELFTLSSNESRVVASDLQKQLADLYTASPALGRYFFKAEIVAFRNGSVVADYQLTFLMPEDEDEQDQLRNATLSRNIVYNVFRQFLYDQESEQTQDLYIDPGSLKMF</sequence>
<dbReference type="STRING" id="94237.ENSMMOP00000000352"/>
<feature type="domain" description="SEA" evidence="1">
    <location>
        <begin position="1"/>
        <end position="115"/>
    </location>
</feature>
<accession>A0A3Q3VQ54</accession>
<dbReference type="PANTHER" id="PTHR14636:SF1">
    <property type="entry name" value="TPA-INDUCED TRANSMEMBRANE PROTEIN"/>
    <property type="match status" value="1"/>
</dbReference>
<reference evidence="2" key="1">
    <citation type="submission" date="2025-08" db="UniProtKB">
        <authorList>
            <consortium name="Ensembl"/>
        </authorList>
    </citation>
    <scope>IDENTIFICATION</scope>
</reference>
<organism evidence="2 3">
    <name type="scientific">Mola mola</name>
    <name type="common">Ocean sunfish</name>
    <name type="synonym">Tetraodon mola</name>
    <dbReference type="NCBI Taxonomy" id="94237"/>
    <lineage>
        <taxon>Eukaryota</taxon>
        <taxon>Metazoa</taxon>
        <taxon>Chordata</taxon>
        <taxon>Craniata</taxon>
        <taxon>Vertebrata</taxon>
        <taxon>Euteleostomi</taxon>
        <taxon>Actinopterygii</taxon>
        <taxon>Neopterygii</taxon>
        <taxon>Teleostei</taxon>
        <taxon>Neoteleostei</taxon>
        <taxon>Acanthomorphata</taxon>
        <taxon>Eupercaria</taxon>
        <taxon>Tetraodontiformes</taxon>
        <taxon>Molidae</taxon>
        <taxon>Mola</taxon>
    </lineage>
</organism>
<dbReference type="PROSITE" id="PS50024">
    <property type="entry name" value="SEA"/>
    <property type="match status" value="1"/>
</dbReference>
<dbReference type="PANTHER" id="PTHR14636">
    <property type="entry name" value="TPA-INDUCED TRANSMEMBRANE PROTEIN"/>
    <property type="match status" value="1"/>
</dbReference>
<proteinExistence type="predicted"/>
<dbReference type="InterPro" id="IPR036364">
    <property type="entry name" value="SEA_dom_sf"/>
</dbReference>
<dbReference type="Proteomes" id="UP000261620">
    <property type="component" value="Unplaced"/>
</dbReference>
<dbReference type="OMA" id="HEELIHY"/>
<dbReference type="Ensembl" id="ENSMMOT00000000357.1">
    <property type="protein sequence ID" value="ENSMMOP00000000352.1"/>
    <property type="gene ID" value="ENSMMOG00000000288.1"/>
</dbReference>
<dbReference type="Gene3D" id="3.30.70.960">
    <property type="entry name" value="SEA domain"/>
    <property type="match status" value="1"/>
</dbReference>